<dbReference type="InterPro" id="IPR047964">
    <property type="entry name" value="EFR1-like"/>
</dbReference>
<sequence>MKVAIFYFSATGVTHQIAQEIQNNLQIQDSNDPIIVNMFNILYPSVQAKSVIFSDYDVCFFGFPVYAGRLPRIAEEWFLKQKGESCPCAMFFTYGGRLLENANQVTYHLLTRANFRPILSAEFLGRHSFNVAKGWKLCEDRPNAEDFHIAREFSQKAIELIRNPEVHFQINMDDFHYTPAVLSTSTQRSAFHPSRFGEGCSMCRQCEIECPVNAMNADTGEVHLATCLQCMHCVSICPDHVLKIDDVTEKFPNFMNRWHLTSEIVAKKQSLFYSSYPEKKMLLASENQHRNNTIHFFGEKI</sequence>
<dbReference type="PROSITE" id="PS51379">
    <property type="entry name" value="4FE4S_FER_2"/>
    <property type="match status" value="1"/>
</dbReference>
<evidence type="ECO:0000313" key="2">
    <source>
        <dbReference type="EMBL" id="UYP47220.1"/>
    </source>
</evidence>
<feature type="domain" description="4Fe-4S ferredoxin-type" evidence="1">
    <location>
        <begin position="218"/>
        <end position="247"/>
    </location>
</feature>
<dbReference type="EMBL" id="CP104013">
    <property type="protein sequence ID" value="UYP47220.1"/>
    <property type="molecule type" value="Genomic_DNA"/>
</dbReference>
<accession>A0ABY6HUL8</accession>
<reference evidence="2" key="1">
    <citation type="submission" date="2022-09" db="EMBL/GenBank/DDBJ databases">
        <title>Actin cytoskeleton and complex cell architecture in an #Asgard archaeon.</title>
        <authorList>
            <person name="Ponce Toledo R.I."/>
            <person name="Schleper C."/>
            <person name="Rodrigues Oliveira T."/>
            <person name="Wollweber F."/>
            <person name="Xu J."/>
            <person name="Rittmann S."/>
            <person name="Klingl A."/>
            <person name="Pilhofer M."/>
        </authorList>
    </citation>
    <scope>NUCLEOTIDE SEQUENCE</scope>
    <source>
        <strain evidence="2">B-35</strain>
    </source>
</reference>
<dbReference type="SUPFAM" id="SSF52218">
    <property type="entry name" value="Flavoproteins"/>
    <property type="match status" value="1"/>
</dbReference>
<dbReference type="NCBIfam" id="NF038196">
    <property type="entry name" value="ferrodoxin_EFR1"/>
    <property type="match status" value="1"/>
</dbReference>
<dbReference type="Proteomes" id="UP001208689">
    <property type="component" value="Chromosome"/>
</dbReference>
<dbReference type="InterPro" id="IPR029039">
    <property type="entry name" value="Flavoprotein-like_sf"/>
</dbReference>
<organism evidence="2 3">
    <name type="scientific">Candidatus Lokiarchaeum ossiferum</name>
    <dbReference type="NCBI Taxonomy" id="2951803"/>
    <lineage>
        <taxon>Archaea</taxon>
        <taxon>Promethearchaeati</taxon>
        <taxon>Promethearchaeota</taxon>
        <taxon>Promethearchaeia</taxon>
        <taxon>Promethearchaeales</taxon>
        <taxon>Promethearchaeaceae</taxon>
        <taxon>Candidatus Lokiarchaeum</taxon>
    </lineage>
</organism>
<dbReference type="InterPro" id="IPR017900">
    <property type="entry name" value="4Fe4S_Fe_S_CS"/>
</dbReference>
<dbReference type="Gene3D" id="3.40.50.360">
    <property type="match status" value="1"/>
</dbReference>
<gene>
    <name evidence="2" type="ORF">NEF87_003505</name>
</gene>
<dbReference type="PROSITE" id="PS00198">
    <property type="entry name" value="4FE4S_FER_1"/>
    <property type="match status" value="2"/>
</dbReference>
<dbReference type="InterPro" id="IPR001226">
    <property type="entry name" value="Flavodoxin_CS"/>
</dbReference>
<proteinExistence type="predicted"/>
<name>A0ABY6HUL8_9ARCH</name>
<protein>
    <recommendedName>
        <fullName evidence="1">4Fe-4S ferredoxin-type domain-containing protein</fullName>
    </recommendedName>
</protein>
<evidence type="ECO:0000313" key="3">
    <source>
        <dbReference type="Proteomes" id="UP001208689"/>
    </source>
</evidence>
<evidence type="ECO:0000259" key="1">
    <source>
        <dbReference type="PROSITE" id="PS51379"/>
    </source>
</evidence>
<dbReference type="Gene3D" id="3.30.70.20">
    <property type="match status" value="1"/>
</dbReference>
<dbReference type="InterPro" id="IPR017896">
    <property type="entry name" value="4Fe4S_Fe-S-bd"/>
</dbReference>
<keyword evidence="3" id="KW-1185">Reference proteome</keyword>
<dbReference type="SUPFAM" id="SSF54862">
    <property type="entry name" value="4Fe-4S ferredoxins"/>
    <property type="match status" value="1"/>
</dbReference>
<dbReference type="PROSITE" id="PS00201">
    <property type="entry name" value="FLAVODOXIN"/>
    <property type="match status" value="1"/>
</dbReference>